<protein>
    <recommendedName>
        <fullName evidence="3">FXSXX-COOH protein</fullName>
    </recommendedName>
</protein>
<keyword evidence="2" id="KW-1185">Reference proteome</keyword>
<name>A0A1G8LKH2_9ACTN</name>
<evidence type="ECO:0008006" key="3">
    <source>
        <dbReference type="Google" id="ProtNLM"/>
    </source>
</evidence>
<dbReference type="AlphaFoldDB" id="A0A1G8LKH2"/>
<proteinExistence type="predicted"/>
<dbReference type="RefSeq" id="WP_176955790.1">
    <property type="nucleotide sequence ID" value="NZ_FNCN01000070.1"/>
</dbReference>
<dbReference type="EMBL" id="FNCN01000070">
    <property type="protein sequence ID" value="SDI56219.1"/>
    <property type="molecule type" value="Genomic_DNA"/>
</dbReference>
<evidence type="ECO:0000313" key="1">
    <source>
        <dbReference type="EMBL" id="SDI56219.1"/>
    </source>
</evidence>
<evidence type="ECO:0000313" key="2">
    <source>
        <dbReference type="Proteomes" id="UP000198923"/>
    </source>
</evidence>
<sequence>MEPTGQAAPVDCETCIPVAAGKSLAYLPAVDAALVRRFVPEHEEDAGLSVAAFNSSI</sequence>
<dbReference type="Proteomes" id="UP000198923">
    <property type="component" value="Unassembled WGS sequence"/>
</dbReference>
<organism evidence="1 2">
    <name type="scientific">Sinosporangium album</name>
    <dbReference type="NCBI Taxonomy" id="504805"/>
    <lineage>
        <taxon>Bacteria</taxon>
        <taxon>Bacillati</taxon>
        <taxon>Actinomycetota</taxon>
        <taxon>Actinomycetes</taxon>
        <taxon>Streptosporangiales</taxon>
        <taxon>Streptosporangiaceae</taxon>
        <taxon>Sinosporangium</taxon>
    </lineage>
</organism>
<gene>
    <name evidence="1" type="ORF">SAMN05421505_1705</name>
</gene>
<reference evidence="1 2" key="1">
    <citation type="submission" date="2016-10" db="EMBL/GenBank/DDBJ databases">
        <authorList>
            <person name="de Groot N.N."/>
        </authorList>
    </citation>
    <scope>NUCLEOTIDE SEQUENCE [LARGE SCALE GENOMIC DNA]</scope>
    <source>
        <strain evidence="1 2">CPCC 201354</strain>
    </source>
</reference>
<accession>A0A1G8LKH2</accession>